<dbReference type="Gene3D" id="3.30.450.20">
    <property type="entry name" value="PAS domain"/>
    <property type="match status" value="1"/>
</dbReference>
<keyword evidence="6 12" id="KW-0812">Transmembrane</keyword>
<dbReference type="SMART" id="SM00283">
    <property type="entry name" value="MA"/>
    <property type="match status" value="1"/>
</dbReference>
<dbReference type="AlphaFoldDB" id="A0A8J6IUN1"/>
<evidence type="ECO:0000256" key="10">
    <source>
        <dbReference type="ARBA" id="ARBA00029447"/>
    </source>
</evidence>
<dbReference type="RefSeq" id="WP_186507523.1">
    <property type="nucleotide sequence ID" value="NZ_JACNEP010000012.1"/>
</dbReference>
<gene>
    <name evidence="15" type="ORF">H8B19_14080</name>
</gene>
<keyword evidence="4" id="KW-0145">Chemotaxis</keyword>
<dbReference type="InterPro" id="IPR035965">
    <property type="entry name" value="PAS-like_dom_sf"/>
</dbReference>
<feature type="transmembrane region" description="Helical" evidence="12">
    <location>
        <begin position="158"/>
        <end position="187"/>
    </location>
</feature>
<evidence type="ECO:0000256" key="8">
    <source>
        <dbReference type="ARBA" id="ARBA00023136"/>
    </source>
</evidence>
<dbReference type="FunFam" id="3.30.450.20:FF:000046">
    <property type="entry name" value="Aerotaxis sensor receptor"/>
    <property type="match status" value="1"/>
</dbReference>
<keyword evidence="7 12" id="KW-1133">Transmembrane helix</keyword>
<dbReference type="PROSITE" id="PS50111">
    <property type="entry name" value="CHEMOTAXIS_TRANSDUC_2"/>
    <property type="match status" value="1"/>
</dbReference>
<comment type="similarity">
    <text evidence="10">Belongs to the methyl-accepting chemotaxis (MCP) protein family.</text>
</comment>
<evidence type="ECO:0000256" key="1">
    <source>
        <dbReference type="ARBA" id="ARBA00004429"/>
    </source>
</evidence>
<keyword evidence="8 12" id="KW-0472">Membrane</keyword>
<protein>
    <submittedName>
        <fullName evidence="15">Methyl-accepting chemotaxis protein</fullName>
    </submittedName>
</protein>
<dbReference type="Pfam" id="PF08447">
    <property type="entry name" value="PAS_3"/>
    <property type="match status" value="1"/>
</dbReference>
<dbReference type="InterPro" id="IPR013655">
    <property type="entry name" value="PAS_fold_3"/>
</dbReference>
<keyword evidence="9 11" id="KW-0807">Transducer</keyword>
<dbReference type="SUPFAM" id="SSF58104">
    <property type="entry name" value="Methyl-accepting chemotaxis protein (MCP) signaling domain"/>
    <property type="match status" value="1"/>
</dbReference>
<keyword evidence="2" id="KW-1003">Cell membrane</keyword>
<keyword evidence="5" id="KW-0997">Cell inner membrane</keyword>
<evidence type="ECO:0000313" key="15">
    <source>
        <dbReference type="EMBL" id="MBC3767011.1"/>
    </source>
</evidence>
<evidence type="ECO:0000259" key="13">
    <source>
        <dbReference type="PROSITE" id="PS50111"/>
    </source>
</evidence>
<keyword evidence="16" id="KW-1185">Reference proteome</keyword>
<dbReference type="GO" id="GO:0052131">
    <property type="term" value="P:positive aerotaxis"/>
    <property type="evidence" value="ECO:0007669"/>
    <property type="project" value="UniProtKB-ARBA"/>
</dbReference>
<evidence type="ECO:0000256" key="3">
    <source>
        <dbReference type="ARBA" id="ARBA00022481"/>
    </source>
</evidence>
<dbReference type="PROSITE" id="PS50112">
    <property type="entry name" value="PAS"/>
    <property type="match status" value="1"/>
</dbReference>
<evidence type="ECO:0000256" key="12">
    <source>
        <dbReference type="SAM" id="Phobius"/>
    </source>
</evidence>
<dbReference type="PANTHER" id="PTHR32089:SF52">
    <property type="entry name" value="CHEMOTAXIS SIGNAL TRANSDUCTION SYSTEM METHYL ACCEPTING SENSORY TRANSDUCER WITH PAS SENSORY DOMAIN"/>
    <property type="match status" value="1"/>
</dbReference>
<name>A0A8J6IUN1_9ALTE</name>
<dbReference type="SMART" id="SM00086">
    <property type="entry name" value="PAC"/>
    <property type="match status" value="1"/>
</dbReference>
<comment type="caution">
    <text evidence="15">The sequence shown here is derived from an EMBL/GenBank/DDBJ whole genome shotgun (WGS) entry which is preliminary data.</text>
</comment>
<dbReference type="Pfam" id="PF00015">
    <property type="entry name" value="MCPsignal"/>
    <property type="match status" value="1"/>
</dbReference>
<feature type="domain" description="PAS" evidence="14">
    <location>
        <begin position="21"/>
        <end position="60"/>
    </location>
</feature>
<evidence type="ECO:0000313" key="16">
    <source>
        <dbReference type="Proteomes" id="UP000601768"/>
    </source>
</evidence>
<evidence type="ECO:0000256" key="6">
    <source>
        <dbReference type="ARBA" id="ARBA00022692"/>
    </source>
</evidence>
<reference evidence="15" key="2">
    <citation type="submission" date="2020-08" db="EMBL/GenBank/DDBJ databases">
        <authorList>
            <person name="Lai Q."/>
        </authorList>
    </citation>
    <scope>NUCLEOTIDE SEQUENCE</scope>
    <source>
        <strain evidence="15">S27-2</strain>
    </source>
</reference>
<dbReference type="InterPro" id="IPR001610">
    <property type="entry name" value="PAC"/>
</dbReference>
<dbReference type="PANTHER" id="PTHR32089">
    <property type="entry name" value="METHYL-ACCEPTING CHEMOTAXIS PROTEIN MCPB"/>
    <property type="match status" value="1"/>
</dbReference>
<evidence type="ECO:0000256" key="4">
    <source>
        <dbReference type="ARBA" id="ARBA00022500"/>
    </source>
</evidence>
<dbReference type="SUPFAM" id="SSF55785">
    <property type="entry name" value="PYP-like sensor domain (PAS domain)"/>
    <property type="match status" value="1"/>
</dbReference>
<evidence type="ECO:0000256" key="9">
    <source>
        <dbReference type="ARBA" id="ARBA00023224"/>
    </source>
</evidence>
<evidence type="ECO:0000256" key="2">
    <source>
        <dbReference type="ARBA" id="ARBA00022475"/>
    </source>
</evidence>
<dbReference type="GO" id="GO:0007165">
    <property type="term" value="P:signal transduction"/>
    <property type="evidence" value="ECO:0007669"/>
    <property type="project" value="UniProtKB-KW"/>
</dbReference>
<dbReference type="InterPro" id="IPR000014">
    <property type="entry name" value="PAS"/>
</dbReference>
<dbReference type="GO" id="GO:0005886">
    <property type="term" value="C:plasma membrane"/>
    <property type="evidence" value="ECO:0007669"/>
    <property type="project" value="UniProtKB-SubCell"/>
</dbReference>
<dbReference type="InterPro" id="IPR004089">
    <property type="entry name" value="MCPsignal_dom"/>
</dbReference>
<evidence type="ECO:0000256" key="7">
    <source>
        <dbReference type="ARBA" id="ARBA00022989"/>
    </source>
</evidence>
<proteinExistence type="inferred from homology"/>
<feature type="domain" description="Methyl-accepting transducer" evidence="13">
    <location>
        <begin position="243"/>
        <end position="479"/>
    </location>
</feature>
<evidence type="ECO:0000256" key="11">
    <source>
        <dbReference type="PROSITE-ProRule" id="PRU00284"/>
    </source>
</evidence>
<dbReference type="Gene3D" id="1.10.287.950">
    <property type="entry name" value="Methyl-accepting chemotaxis protein"/>
    <property type="match status" value="1"/>
</dbReference>
<reference evidence="15" key="1">
    <citation type="journal article" date="2018" name="Int. J. Syst. Evol. Microbiol.">
        <title>Neptunicella marina gen. nov., sp. nov., isolated from surface seawater.</title>
        <authorList>
            <person name="Liu X."/>
            <person name="Lai Q."/>
            <person name="Du Y."/>
            <person name="Zhang X."/>
            <person name="Liu Z."/>
            <person name="Sun F."/>
            <person name="Shao Z."/>
        </authorList>
    </citation>
    <scope>NUCLEOTIDE SEQUENCE</scope>
    <source>
        <strain evidence="15">S27-2</strain>
    </source>
</reference>
<evidence type="ECO:0000259" key="14">
    <source>
        <dbReference type="PROSITE" id="PS50112"/>
    </source>
</evidence>
<dbReference type="Proteomes" id="UP000601768">
    <property type="component" value="Unassembled WGS sequence"/>
</dbReference>
<accession>A0A8J6IUN1</accession>
<organism evidence="15 16">
    <name type="scientific">Neptunicella marina</name>
    <dbReference type="NCBI Taxonomy" id="2125989"/>
    <lineage>
        <taxon>Bacteria</taxon>
        <taxon>Pseudomonadati</taxon>
        <taxon>Pseudomonadota</taxon>
        <taxon>Gammaproteobacteria</taxon>
        <taxon>Alteromonadales</taxon>
        <taxon>Alteromonadaceae</taxon>
        <taxon>Neptunicella</taxon>
    </lineage>
</organism>
<evidence type="ECO:0000256" key="5">
    <source>
        <dbReference type="ARBA" id="ARBA00022519"/>
    </source>
</evidence>
<sequence>MRRNESVTGREVIVPQDEDLVSITDTRGIIQFANQTFINVSGYSKEELLRKNHNLVRHPDMPAAAFKDLWDNLKKGRSWRGVVKNRCKNGDHYWVDAFVTPVYRNGNVVGYQSVRTRPSEELKQRASELYSAVNSGKMSAVKEVSTTQKWAIASGLTLIFAIVCGATLGWASLLPALLSPLFLLILFKNELLNLSSTSTEMKNHFDSVSRFVYSGKGAVSVLDFAIKIARAKIRTILGMTQAQGQDLQTLAREMRTSATDAKQSIEAQTTEVQQIATAINQMTTTSQDIARNTAETSETVNKTREQCANTRSLISNSTNKIQTLANTVEQAASSANKLVAEAEKVGETMSEIEAIAEQTNLLALNAAIEAARAGEQGRGFAVVADEVRALSSRTQQSTTNIHKNLEGMQKTIQEWVAVMQESKHQAESCVENAGESATAINDIYDLMQEVTENTMQIATATDQQEQVCEEISQNLQRISAGADNTFMSAEKVDQIATQLSEEVDKIASLSKTFNNA</sequence>
<dbReference type="EMBL" id="JACNEP010000012">
    <property type="protein sequence ID" value="MBC3767011.1"/>
    <property type="molecule type" value="Genomic_DNA"/>
</dbReference>
<comment type="subcellular location">
    <subcellularLocation>
        <location evidence="1">Cell inner membrane</location>
        <topology evidence="1">Multi-pass membrane protein</topology>
    </subcellularLocation>
</comment>
<dbReference type="CDD" id="cd00130">
    <property type="entry name" value="PAS"/>
    <property type="match status" value="1"/>
</dbReference>
<dbReference type="CDD" id="cd11386">
    <property type="entry name" value="MCP_signal"/>
    <property type="match status" value="1"/>
</dbReference>
<keyword evidence="3" id="KW-0488">Methylation</keyword>
<dbReference type="FunFam" id="1.10.287.950:FF:000001">
    <property type="entry name" value="Methyl-accepting chemotaxis sensory transducer"/>
    <property type="match status" value="1"/>
</dbReference>
<dbReference type="NCBIfam" id="TIGR00229">
    <property type="entry name" value="sensory_box"/>
    <property type="match status" value="1"/>
</dbReference>